<dbReference type="GO" id="GO:0045944">
    <property type="term" value="P:positive regulation of transcription by RNA polymerase II"/>
    <property type="evidence" value="ECO:0007669"/>
    <property type="project" value="TreeGrafter"/>
</dbReference>
<dbReference type="InterPro" id="IPR036420">
    <property type="entry name" value="BRCT_dom_sf"/>
</dbReference>
<feature type="region of interest" description="Disordered" evidence="4">
    <location>
        <begin position="1"/>
        <end position="213"/>
    </location>
</feature>
<protein>
    <recommendedName>
        <fullName evidence="5">BRCT domain-containing protein</fullName>
    </recommendedName>
</protein>
<dbReference type="InterPro" id="IPR001357">
    <property type="entry name" value="BRCT_dom"/>
</dbReference>
<dbReference type="Pfam" id="PF18428">
    <property type="entry name" value="BRCT_3"/>
    <property type="match status" value="1"/>
</dbReference>
<keyword evidence="3" id="KW-0539">Nucleus</keyword>
<dbReference type="EMBL" id="BTSX01000005">
    <property type="protein sequence ID" value="GMT01872.1"/>
    <property type="molecule type" value="Genomic_DNA"/>
</dbReference>
<feature type="region of interest" description="Disordered" evidence="4">
    <location>
        <begin position="703"/>
        <end position="722"/>
    </location>
</feature>
<dbReference type="GO" id="GO:0000077">
    <property type="term" value="P:DNA damage checkpoint signaling"/>
    <property type="evidence" value="ECO:0007669"/>
    <property type="project" value="TreeGrafter"/>
</dbReference>
<accession>A0AAV5U659</accession>
<evidence type="ECO:0000256" key="4">
    <source>
        <dbReference type="SAM" id="MobiDB-lite"/>
    </source>
</evidence>
<feature type="non-terminal residue" evidence="6">
    <location>
        <position position="1"/>
    </location>
</feature>
<feature type="compositionally biased region" description="Polar residues" evidence="4">
    <location>
        <begin position="396"/>
        <end position="406"/>
    </location>
</feature>
<sequence>ETEEGEGGEAEKAEQKKGRGRGRKSVAAARFTPSQPSKKGRKSLKAEETEDDPFDLDTELDKHPEPLRNITVERGSFGETKYTRSPAVSTSKYAATERSASDKVANLPNTPAATGTPKTIASVGSTRKSLGGSPVKRASSSRKQQKKRGGEEGEETEGDDMEMDMEEEEGVMVTPVEKKASRGRPAGSAGRKRKAEDTPAAASSAKRGAPSVTIPALDAEAQWAADHPEDDSAPLVPGARVFAVFQKVFYPALVGERDGLGRYLVEFVEDGIVRPVPPAGVVPLSAVTIDKECLYQASADADPIECRVLRSANAANAAEWQAGTFRLMEMAAGEAEHEAKWAMLQLDMGTKEWKKYVNEKSKMTTRINTDNITSLEDRRERRSRVHNDTAVALATLSGTPEPTSRRSISRKTPAAKATPKTPYSGARRGRKPKAAGTPAAEEEEKEKEEENGEKMEEDEEEKMDTDEKKPEINPRIFLNKTFILTSANRTVTEVQFKKNEMKKQIIERGGSVVEDINQVPLDAEAYLISDTHYRTHKYLAAMSRGMPCLSHMWLVECVAREELAPYDKHKLAGGQGLLDGELYPLPDVRGKLLVGRSIMVHSKTDASQKRGTMGFKQIWSPIVSLLGAVVVSDACLVYSSPAAIDKLVCPDEFEILLTDSSCPPEVVQKLESTGKAVVSSEWLIQSIIMGACPDFTAHPRFRYDSGNEPSQKKEGSQEQAHS</sequence>
<dbReference type="PROSITE" id="PS50172">
    <property type="entry name" value="BRCT"/>
    <property type="match status" value="1"/>
</dbReference>
<dbReference type="Pfam" id="PF16589">
    <property type="entry name" value="BRCT_2"/>
    <property type="match status" value="1"/>
</dbReference>
<dbReference type="Gene3D" id="3.40.50.10190">
    <property type="entry name" value="BRCT domain"/>
    <property type="match status" value="2"/>
</dbReference>
<dbReference type="InterPro" id="IPR047249">
    <property type="entry name" value="BRCT_p53bp1-like_rpt1"/>
</dbReference>
<reference evidence="6" key="1">
    <citation type="submission" date="2023-10" db="EMBL/GenBank/DDBJ databases">
        <title>Genome assembly of Pristionchus species.</title>
        <authorList>
            <person name="Yoshida K."/>
            <person name="Sommer R.J."/>
        </authorList>
    </citation>
    <scope>NUCLEOTIDE SEQUENCE</scope>
    <source>
        <strain evidence="6">RS0144</strain>
    </source>
</reference>
<dbReference type="PANTHER" id="PTHR15321">
    <property type="entry name" value="TUMOR SUPPRESSOR P53-BINDING PROTEIN 1"/>
    <property type="match status" value="1"/>
</dbReference>
<evidence type="ECO:0000256" key="3">
    <source>
        <dbReference type="ARBA" id="ARBA00023242"/>
    </source>
</evidence>
<feature type="region of interest" description="Disordered" evidence="4">
    <location>
        <begin position="370"/>
        <end position="471"/>
    </location>
</feature>
<evidence type="ECO:0000259" key="5">
    <source>
        <dbReference type="PROSITE" id="PS50172"/>
    </source>
</evidence>
<feature type="compositionally biased region" description="Acidic residues" evidence="4">
    <location>
        <begin position="152"/>
        <end position="170"/>
    </location>
</feature>
<evidence type="ECO:0000313" key="6">
    <source>
        <dbReference type="EMBL" id="GMT01872.1"/>
    </source>
</evidence>
<feature type="domain" description="BRCT" evidence="5">
    <location>
        <begin position="472"/>
        <end position="571"/>
    </location>
</feature>
<keyword evidence="7" id="KW-1185">Reference proteome</keyword>
<feature type="compositionally biased region" description="Polar residues" evidence="4">
    <location>
        <begin position="107"/>
        <end position="128"/>
    </location>
</feature>
<proteinExistence type="predicted"/>
<evidence type="ECO:0000256" key="1">
    <source>
        <dbReference type="ARBA" id="ARBA00004123"/>
    </source>
</evidence>
<feature type="compositionally biased region" description="Acidic residues" evidence="4">
    <location>
        <begin position="48"/>
        <end position="58"/>
    </location>
</feature>
<dbReference type="Pfam" id="PF24680">
    <property type="entry name" value="SH3_Hsr9"/>
    <property type="match status" value="1"/>
</dbReference>
<dbReference type="GO" id="GO:0042393">
    <property type="term" value="F:histone binding"/>
    <property type="evidence" value="ECO:0007669"/>
    <property type="project" value="TreeGrafter"/>
</dbReference>
<keyword evidence="2" id="KW-0227">DNA damage</keyword>
<dbReference type="InterPro" id="IPR056492">
    <property type="entry name" value="SH3_Hsr9"/>
</dbReference>
<dbReference type="Proteomes" id="UP001432027">
    <property type="component" value="Unassembled WGS sequence"/>
</dbReference>
<dbReference type="PANTHER" id="PTHR15321:SF3">
    <property type="entry name" value="TP53-BINDING PROTEIN 1"/>
    <property type="match status" value="1"/>
</dbReference>
<feature type="compositionally biased region" description="Acidic residues" evidence="4">
    <location>
        <begin position="440"/>
        <end position="464"/>
    </location>
</feature>
<gene>
    <name evidence="6" type="ORF">PENTCL1PPCAC_24046</name>
</gene>
<dbReference type="GO" id="GO:0005634">
    <property type="term" value="C:nucleus"/>
    <property type="evidence" value="ECO:0007669"/>
    <property type="project" value="UniProtKB-SubCell"/>
</dbReference>
<dbReference type="AlphaFoldDB" id="A0AAV5U659"/>
<organism evidence="6 7">
    <name type="scientific">Pristionchus entomophagus</name>
    <dbReference type="NCBI Taxonomy" id="358040"/>
    <lineage>
        <taxon>Eukaryota</taxon>
        <taxon>Metazoa</taxon>
        <taxon>Ecdysozoa</taxon>
        <taxon>Nematoda</taxon>
        <taxon>Chromadorea</taxon>
        <taxon>Rhabditida</taxon>
        <taxon>Rhabditina</taxon>
        <taxon>Diplogasteromorpha</taxon>
        <taxon>Diplogasteroidea</taxon>
        <taxon>Neodiplogasteridae</taxon>
        <taxon>Pristionchus</taxon>
    </lineage>
</organism>
<evidence type="ECO:0000256" key="2">
    <source>
        <dbReference type="ARBA" id="ARBA00022763"/>
    </source>
</evidence>
<evidence type="ECO:0000313" key="7">
    <source>
        <dbReference type="Proteomes" id="UP001432027"/>
    </source>
</evidence>
<comment type="subcellular location">
    <subcellularLocation>
        <location evidence="1">Nucleus</location>
    </subcellularLocation>
</comment>
<dbReference type="SUPFAM" id="SSF52113">
    <property type="entry name" value="BRCT domain"/>
    <property type="match status" value="2"/>
</dbReference>
<dbReference type="InterPro" id="IPR047250">
    <property type="entry name" value="BRCT_p53bp1-like_rpt2"/>
</dbReference>
<name>A0AAV5U659_9BILA</name>
<dbReference type="InterPro" id="IPR047252">
    <property type="entry name" value="TP53BP1-like"/>
</dbReference>
<dbReference type="CDD" id="cd17724">
    <property type="entry name" value="BRCT_p53bp1_rpt2"/>
    <property type="match status" value="1"/>
</dbReference>
<dbReference type="CDD" id="cd17745">
    <property type="entry name" value="BRCT_p53bp1_rpt1"/>
    <property type="match status" value="1"/>
</dbReference>
<comment type="caution">
    <text evidence="6">The sequence shown here is derived from an EMBL/GenBank/DDBJ whole genome shotgun (WGS) entry which is preliminary data.</text>
</comment>
<dbReference type="SMART" id="SM00292">
    <property type="entry name" value="BRCT"/>
    <property type="match status" value="2"/>
</dbReference>
<feature type="compositionally biased region" description="Low complexity" evidence="4">
    <location>
        <begin position="411"/>
        <end position="422"/>
    </location>
</feature>